<gene>
    <name evidence="14" type="ORF">GSTENG00020074001</name>
</gene>
<name>Q4SDF0_TETNG</name>
<dbReference type="Pfam" id="PF00093">
    <property type="entry name" value="VWC"/>
    <property type="match status" value="1"/>
</dbReference>
<dbReference type="GO" id="GO:0005585">
    <property type="term" value="C:collagen type II trimer"/>
    <property type="evidence" value="ECO:0007669"/>
    <property type="project" value="TreeGrafter"/>
</dbReference>
<dbReference type="InterPro" id="IPR008160">
    <property type="entry name" value="Collagen"/>
</dbReference>
<dbReference type="PROSITE" id="PS01208">
    <property type="entry name" value="VWFC_1"/>
    <property type="match status" value="1"/>
</dbReference>
<dbReference type="Gene3D" id="6.20.200.20">
    <property type="match status" value="1"/>
</dbReference>
<evidence type="ECO:0000256" key="3">
    <source>
        <dbReference type="ARBA" id="ARBA00022530"/>
    </source>
</evidence>
<comment type="caution">
    <text evidence="14">The sequence shown here is derived from an EMBL/GenBank/DDBJ whole genome shotgun (WGS) entry which is preliminary data.</text>
</comment>
<protein>
    <submittedName>
        <fullName evidence="14">(spotted green pufferfish) hypothetical protein</fullName>
    </submittedName>
</protein>
<dbReference type="OrthoDB" id="8939548at2759"/>
<keyword evidence="8" id="KW-1015">Disulfide bond</keyword>
<keyword evidence="6" id="KW-0106">Calcium</keyword>
<evidence type="ECO:0000256" key="6">
    <source>
        <dbReference type="ARBA" id="ARBA00022837"/>
    </source>
</evidence>
<feature type="region of interest" description="Disordered" evidence="11">
    <location>
        <begin position="1437"/>
        <end position="1469"/>
    </location>
</feature>
<keyword evidence="3" id="KW-0272">Extracellular matrix</keyword>
<feature type="region of interest" description="Disordered" evidence="11">
    <location>
        <begin position="67"/>
        <end position="130"/>
    </location>
</feature>
<feature type="compositionally biased region" description="Gly residues" evidence="11">
    <location>
        <begin position="913"/>
        <end position="922"/>
    </location>
</feature>
<sequence>CTVGGKTHQQDELWRPEPCRVCVCQKGVALCEEVQCKLLSGCEKVIVPEGACCPVCDTYAGASRKSECSWVQGPPGGQGHRGPRGFKGRQGFPGPPGLDGEPGVPGNPGQPGPPGHPSHPGGNLVTQMNSGFNEKSSTAAMVSGYRGEPGPRGLAGPPGPPVSHFSHIKSPNSAPQNEKCIFPFQGPSGGQGLPGEAGDPGQMVRLFSQPFPSSLHFTLMDDHLGFQGEPGQRGPDGAPGKPGPDGEPGPDGAGGEPGFSGSAGSRGFPGLPGHPGLKGQKGAAGLPGSRGQNGATGAKGASGTPGVLGAPGPQVGNQKDNQNQSDERGIIETLAVSGASRATGRQRPSRSEWPVGKTGGIGTCWQTWTCGFHWNSWSSWFSWRSRAEGGGWTHGSQRSTRTAGKQRGCRTCGTTWTTWKAGIRRERRCSRFSWSDWYRWDHWSIWDHWTTWASWSPRNDWSTWSKGSSGTSCPQTFQIPVSFGAGLSIQTRTLLLSVWVFDREMLEFLGLKEEPDSKGNGVTMVLQALWVQWEMKGSVDHVETLELLGLLDHQERRGCRGPEVFQVRMGYWVQSTEGRVLPKQGGHGERGPPGSAGPKGLSGDPGRDGEPGLTGARGLSGPIGAQGAEGKQGPMGSAGDDGKPGSAGSTGARGAAGPMGLPGPKGLTGDPGKTGEAGNLGALGQRAMNGKDGEQGAAGPPGPAGPVGTRGEQGPQGLNGFQGLPGLPGNPGEPGKPGSVCLFQGLSGEVGLLGASGPRVGSDLTLILFQSPSNQSTSFILLFVSPNRESEAHLEREVKVGPQVCKDPKVVPVHQDQMVLRAKLVYLVLLENLEFQDFRECQEREALLDHQAPKATQVLLETKDRRGQQELTEYGDSPVLLDLLVSLDPVERRQGETGPPGPQGRRGSRGSPGSTGGTGPTGPAGFPGPSGPEGQPGLKGETGEQGPKGEAGAPGPQGVAGETGAQGPAGVTGLKGGRGSQGQAGAPGFPGLPGGIGPAGSPGAAGPDGPLGEPGKQGSPGIRGEAGAVGHQGERGPSGPAGAPGEKGESGEDGPPGPDGPLGPAGIAGQRGIVGEPGGRGERGSHGLPGSAVRILHLTSSATLIWSGAETWSCFLLRVHLEKLELQEHGGVQDLLGESVYQETGDHKERLENRVPLVRRDPLGRMVLLVRGYEPRIQLSLPFPSIPLCLLTTAVSRETEVILVQRVWPVLRGPQDLRVQLDLPGVLETEATMSGERGPTGPAGTPGVRGKAGPQGPQGEKGAAGNQGVRGQKGHRGFTGLHGLPGTTGASGEPGPKGVVGPPGPRVCPNMYGEGSLPPRPLLHSKPVSHRAPLVWWVHRGRKETWVTQDRWELQEPEALVESQEHRVQKDNLDPPAPLDPQVLHLQLLKASLMPRSITRATMSKDEAVPSRREAALHTDAGVHATLKTLRRRLSDLRSPDGSRMDPAKTCQDLRHSHPDKKSGEYWIDPDGGSAKDAIRVFCNMEAGETCISASPANIPRKSWWTKASPSSSKPVWFGSDMNAGSRFQYGHGDELGNTAAVQLKLLQLLSTESHQNITFHCRNTVAYKEQTSGQLKKALVLRGANGQELRAQGNARLRYTVTKDGCSKSDGLWGKTVIQYRSQTAARLPVLDLGLMDTGKAEQEFGLDIGPVCF</sequence>
<keyword evidence="4" id="KW-0479">Metal-binding</keyword>
<dbReference type="SUPFAM" id="SSF57603">
    <property type="entry name" value="FnI-like domain"/>
    <property type="match status" value="1"/>
</dbReference>
<dbReference type="GO" id="GO:0046872">
    <property type="term" value="F:metal ion binding"/>
    <property type="evidence" value="ECO:0007669"/>
    <property type="project" value="UniProtKB-KW"/>
</dbReference>
<evidence type="ECO:0000256" key="11">
    <source>
        <dbReference type="SAM" id="MobiDB-lite"/>
    </source>
</evidence>
<evidence type="ECO:0000256" key="4">
    <source>
        <dbReference type="ARBA" id="ARBA00022723"/>
    </source>
</evidence>
<feature type="compositionally biased region" description="Gly residues" evidence="11">
    <location>
        <begin position="973"/>
        <end position="982"/>
    </location>
</feature>
<reference evidence="14" key="2">
    <citation type="submission" date="2004-02" db="EMBL/GenBank/DDBJ databases">
        <authorList>
            <consortium name="Genoscope"/>
            <consortium name="Whitehead Institute Centre for Genome Research"/>
        </authorList>
    </citation>
    <scope>NUCLEOTIDE SEQUENCE</scope>
</reference>
<feature type="region of interest" description="Disordered" evidence="11">
    <location>
        <begin position="580"/>
        <end position="740"/>
    </location>
</feature>
<feature type="compositionally biased region" description="Low complexity" evidence="11">
    <location>
        <begin position="903"/>
        <end position="912"/>
    </location>
</feature>
<comment type="subcellular location">
    <subcellularLocation>
        <location evidence="1">Secreted</location>
        <location evidence="1">Extracellular space</location>
        <location evidence="1">Extracellular matrix</location>
    </subcellularLocation>
</comment>
<reference evidence="14" key="1">
    <citation type="journal article" date="2004" name="Nature">
        <title>Genome duplication in the teleost fish Tetraodon nigroviridis reveals the early vertebrate proto-karyotype.</title>
        <authorList>
            <person name="Jaillon O."/>
            <person name="Aury J.-M."/>
            <person name="Brunet F."/>
            <person name="Petit J.-L."/>
            <person name="Stange-Thomann N."/>
            <person name="Mauceli E."/>
            <person name="Bouneau L."/>
            <person name="Fischer C."/>
            <person name="Ozouf-Costaz C."/>
            <person name="Bernot A."/>
            <person name="Nicaud S."/>
            <person name="Jaffe D."/>
            <person name="Fisher S."/>
            <person name="Lutfalla G."/>
            <person name="Dossat C."/>
            <person name="Segurens B."/>
            <person name="Dasilva C."/>
            <person name="Salanoubat M."/>
            <person name="Levy M."/>
            <person name="Boudet N."/>
            <person name="Castellano S."/>
            <person name="Anthouard V."/>
            <person name="Jubin C."/>
            <person name="Castelli V."/>
            <person name="Katinka M."/>
            <person name="Vacherie B."/>
            <person name="Biemont C."/>
            <person name="Skalli Z."/>
            <person name="Cattolico L."/>
            <person name="Poulain J."/>
            <person name="De Berardinis V."/>
            <person name="Cruaud C."/>
            <person name="Duprat S."/>
            <person name="Brottier P."/>
            <person name="Coutanceau J.-P."/>
            <person name="Gouzy J."/>
            <person name="Parra G."/>
            <person name="Lardier G."/>
            <person name="Chapple C."/>
            <person name="McKernan K.J."/>
            <person name="McEwan P."/>
            <person name="Bosak S."/>
            <person name="Kellis M."/>
            <person name="Volff J.-N."/>
            <person name="Guigo R."/>
            <person name="Zody M.C."/>
            <person name="Mesirov J."/>
            <person name="Lindblad-Toh K."/>
            <person name="Birren B."/>
            <person name="Nusbaum C."/>
            <person name="Kahn D."/>
            <person name="Robinson-Rechavi M."/>
            <person name="Laudet V."/>
            <person name="Schachter V."/>
            <person name="Quetier F."/>
            <person name="Saurin W."/>
            <person name="Scarpelli C."/>
            <person name="Wincker P."/>
            <person name="Lander E.S."/>
            <person name="Weissenbach J."/>
            <person name="Roest Crollius H."/>
        </authorList>
    </citation>
    <scope>NUCLEOTIDE SEQUENCE [LARGE SCALE GENOMIC DNA]</scope>
</reference>
<dbReference type="NCBIfam" id="NF040941">
    <property type="entry name" value="GGGWT_bact"/>
    <property type="match status" value="1"/>
</dbReference>
<dbReference type="GO" id="GO:0030020">
    <property type="term" value="F:extracellular matrix structural constituent conferring tensile strength"/>
    <property type="evidence" value="ECO:0007669"/>
    <property type="project" value="TreeGrafter"/>
</dbReference>
<dbReference type="PANTHER" id="PTHR24023">
    <property type="entry name" value="COLLAGEN ALPHA"/>
    <property type="match status" value="1"/>
</dbReference>
<dbReference type="PROSITE" id="PS50184">
    <property type="entry name" value="VWFC_2"/>
    <property type="match status" value="1"/>
</dbReference>
<feature type="compositionally biased region" description="Polar residues" evidence="11">
    <location>
        <begin position="315"/>
        <end position="324"/>
    </location>
</feature>
<feature type="compositionally biased region" description="Basic and acidic residues" evidence="11">
    <location>
        <begin position="1437"/>
        <end position="1464"/>
    </location>
</feature>
<feature type="compositionally biased region" description="Low complexity" evidence="11">
    <location>
        <begin position="713"/>
        <end position="727"/>
    </location>
</feature>
<evidence type="ECO:0000256" key="9">
    <source>
        <dbReference type="ARBA" id="ARBA00023180"/>
    </source>
</evidence>
<feature type="compositionally biased region" description="Gly residues" evidence="11">
    <location>
        <begin position="249"/>
        <end position="258"/>
    </location>
</feature>
<proteinExistence type="predicted"/>
<dbReference type="GO" id="GO:0005615">
    <property type="term" value="C:extracellular space"/>
    <property type="evidence" value="ECO:0007669"/>
    <property type="project" value="TreeGrafter"/>
</dbReference>
<dbReference type="InterPro" id="IPR000885">
    <property type="entry name" value="Fib_collagen_C"/>
</dbReference>
<feature type="non-terminal residue" evidence="14">
    <location>
        <position position="1"/>
    </location>
</feature>
<feature type="compositionally biased region" description="Pro residues" evidence="11">
    <location>
        <begin position="108"/>
        <end position="117"/>
    </location>
</feature>
<feature type="compositionally biased region" description="Low complexity" evidence="11">
    <location>
        <begin position="646"/>
        <end position="656"/>
    </location>
</feature>
<dbReference type="Pfam" id="PF01391">
    <property type="entry name" value="Collagen"/>
    <property type="match status" value="6"/>
</dbReference>
<dbReference type="GO" id="GO:0030198">
    <property type="term" value="P:extracellular matrix organization"/>
    <property type="evidence" value="ECO:0007669"/>
    <property type="project" value="TreeGrafter"/>
</dbReference>
<evidence type="ECO:0000256" key="10">
    <source>
        <dbReference type="ARBA" id="ARBA00023278"/>
    </source>
</evidence>
<feature type="compositionally biased region" description="Gly residues" evidence="11">
    <location>
        <begin position="991"/>
        <end position="1000"/>
    </location>
</feature>
<organism evidence="14">
    <name type="scientific">Tetraodon nigroviridis</name>
    <name type="common">Spotted green pufferfish</name>
    <name type="synonym">Chelonodon nigroviridis</name>
    <dbReference type="NCBI Taxonomy" id="99883"/>
    <lineage>
        <taxon>Eukaryota</taxon>
        <taxon>Metazoa</taxon>
        <taxon>Chordata</taxon>
        <taxon>Craniata</taxon>
        <taxon>Vertebrata</taxon>
        <taxon>Euteleostomi</taxon>
        <taxon>Actinopterygii</taxon>
        <taxon>Neopterygii</taxon>
        <taxon>Teleostei</taxon>
        <taxon>Neoteleostei</taxon>
        <taxon>Acanthomorphata</taxon>
        <taxon>Eupercaria</taxon>
        <taxon>Tetraodontiformes</taxon>
        <taxon>Tetradontoidea</taxon>
        <taxon>Tetraodontidae</taxon>
        <taxon>Tetraodon</taxon>
    </lineage>
</organism>
<evidence type="ECO:0000256" key="5">
    <source>
        <dbReference type="ARBA" id="ARBA00022737"/>
    </source>
</evidence>
<feature type="region of interest" description="Disordered" evidence="11">
    <location>
        <begin position="1230"/>
        <end position="1307"/>
    </location>
</feature>
<evidence type="ECO:0000259" key="12">
    <source>
        <dbReference type="PROSITE" id="PS50184"/>
    </source>
</evidence>
<evidence type="ECO:0000313" key="14">
    <source>
        <dbReference type="EMBL" id="CAG01332.1"/>
    </source>
</evidence>
<dbReference type="PANTHER" id="PTHR24023:SF1082">
    <property type="entry name" value="COLLAGEN TRIPLE HELIX REPEAT"/>
    <property type="match status" value="1"/>
</dbReference>
<feature type="region of interest" description="Disordered" evidence="11">
    <location>
        <begin position="892"/>
        <end position="1087"/>
    </location>
</feature>
<dbReference type="SMART" id="SM00038">
    <property type="entry name" value="COLFI"/>
    <property type="match status" value="1"/>
</dbReference>
<feature type="domain" description="Fibrillar collagen NC1" evidence="13">
    <location>
        <begin position="1421"/>
        <end position="1655"/>
    </location>
</feature>
<dbReference type="SMART" id="SM00214">
    <property type="entry name" value="VWC"/>
    <property type="match status" value="1"/>
</dbReference>
<dbReference type="PROSITE" id="PS51461">
    <property type="entry name" value="NC1_FIB"/>
    <property type="match status" value="1"/>
</dbReference>
<feature type="non-terminal residue" evidence="14">
    <location>
        <position position="1655"/>
    </location>
</feature>
<keyword evidence="9" id="KW-0325">Glycoprotein</keyword>
<evidence type="ECO:0000256" key="2">
    <source>
        <dbReference type="ARBA" id="ARBA00022525"/>
    </source>
</evidence>
<dbReference type="Pfam" id="PF01410">
    <property type="entry name" value="COLFI"/>
    <property type="match status" value="1"/>
</dbReference>
<evidence type="ECO:0000259" key="13">
    <source>
        <dbReference type="PROSITE" id="PS51461"/>
    </source>
</evidence>
<dbReference type="Gene3D" id="2.60.120.1000">
    <property type="match status" value="1"/>
</dbReference>
<feature type="domain" description="VWFC" evidence="12">
    <location>
        <begin position="1"/>
        <end position="57"/>
    </location>
</feature>
<keyword evidence="10" id="KW-0379">Hydroxylation</keyword>
<dbReference type="FunFam" id="2.60.120.1000:FF:000001">
    <property type="entry name" value="Collagen alpha-1 type I chain"/>
    <property type="match status" value="1"/>
</dbReference>
<keyword evidence="7" id="KW-0176">Collagen</keyword>
<feature type="region of interest" description="Disordered" evidence="11">
    <location>
        <begin position="223"/>
        <end position="358"/>
    </location>
</feature>
<feature type="region of interest" description="Disordered" evidence="11">
    <location>
        <begin position="142"/>
        <end position="179"/>
    </location>
</feature>
<evidence type="ECO:0000256" key="8">
    <source>
        <dbReference type="ARBA" id="ARBA00023157"/>
    </source>
</evidence>
<keyword evidence="5" id="KW-0677">Repeat</keyword>
<evidence type="ECO:0000256" key="7">
    <source>
        <dbReference type="ARBA" id="ARBA00023119"/>
    </source>
</evidence>
<keyword evidence="2" id="KW-0964">Secreted</keyword>
<dbReference type="InterPro" id="IPR050149">
    <property type="entry name" value="Collagen_superfamily"/>
</dbReference>
<dbReference type="KEGG" id="tng:GSTEN00020074G001"/>
<dbReference type="InterPro" id="IPR001007">
    <property type="entry name" value="VWF_dom"/>
</dbReference>
<evidence type="ECO:0000256" key="1">
    <source>
        <dbReference type="ARBA" id="ARBA00004498"/>
    </source>
</evidence>
<dbReference type="EMBL" id="CAAE01014639">
    <property type="protein sequence ID" value="CAG01332.1"/>
    <property type="molecule type" value="Genomic_DNA"/>
</dbReference>
<feature type="compositionally biased region" description="Low complexity" evidence="11">
    <location>
        <begin position="1001"/>
        <end position="1014"/>
    </location>
</feature>
<accession>Q4SDF0</accession>